<feature type="region of interest" description="Disordered" evidence="7">
    <location>
        <begin position="289"/>
        <end position="388"/>
    </location>
</feature>
<evidence type="ECO:0000256" key="5">
    <source>
        <dbReference type="ARBA" id="ARBA00023242"/>
    </source>
</evidence>
<proteinExistence type="inferred from homology"/>
<dbReference type="PANTHER" id="PTHR21964">
    <property type="entry name" value="BREAST CANCER METASTASIS-SUPPRESSOR 1"/>
    <property type="match status" value="1"/>
</dbReference>
<protein>
    <submittedName>
        <fullName evidence="8">Breast cancer metastasis-suppressor 1-like protein-A</fullName>
    </submittedName>
</protein>
<keyword evidence="9" id="KW-1185">Reference proteome</keyword>
<feature type="compositionally biased region" description="Acidic residues" evidence="7">
    <location>
        <begin position="34"/>
        <end position="48"/>
    </location>
</feature>
<dbReference type="Pfam" id="PF08598">
    <property type="entry name" value="Sds3"/>
    <property type="match status" value="1"/>
</dbReference>
<comment type="subcellular location">
    <subcellularLocation>
        <location evidence="1">Nucleus</location>
    </subcellularLocation>
</comment>
<dbReference type="EMBL" id="JAHWGI010000394">
    <property type="protein sequence ID" value="KAK3914992.1"/>
    <property type="molecule type" value="Genomic_DNA"/>
</dbReference>
<dbReference type="InterPro" id="IPR013907">
    <property type="entry name" value="Sds3"/>
</dbReference>
<evidence type="ECO:0000256" key="1">
    <source>
        <dbReference type="ARBA" id="ARBA00004123"/>
    </source>
</evidence>
<accession>A0AAE1LEB3</accession>
<feature type="compositionally biased region" description="Low complexity" evidence="7">
    <location>
        <begin position="289"/>
        <end position="305"/>
    </location>
</feature>
<dbReference type="Proteomes" id="UP001219518">
    <property type="component" value="Unassembled WGS sequence"/>
</dbReference>
<feature type="region of interest" description="Disordered" evidence="7">
    <location>
        <begin position="188"/>
        <end position="210"/>
    </location>
</feature>
<reference evidence="8" key="2">
    <citation type="journal article" date="2023" name="BMC Genomics">
        <title>Pest status, molecular evolution, and epigenetic factors derived from the genome assembly of Frankliniella fusca, a thysanopteran phytovirus vector.</title>
        <authorList>
            <person name="Catto M.A."/>
            <person name="Labadie P.E."/>
            <person name="Jacobson A.L."/>
            <person name="Kennedy G.G."/>
            <person name="Srinivasan R."/>
            <person name="Hunt B.G."/>
        </authorList>
    </citation>
    <scope>NUCLEOTIDE SEQUENCE</scope>
    <source>
        <strain evidence="8">PL_HMW_Pooled</strain>
    </source>
</reference>
<keyword evidence="5" id="KW-0539">Nucleus</keyword>
<dbReference type="AlphaFoldDB" id="A0AAE1LEB3"/>
<evidence type="ECO:0000256" key="3">
    <source>
        <dbReference type="ARBA" id="ARBA00023015"/>
    </source>
</evidence>
<feature type="compositionally biased region" description="Polar residues" evidence="7">
    <location>
        <begin position="343"/>
        <end position="354"/>
    </location>
</feature>
<sequence>MPGIKDEREDSDGEEMDHESDQSDKSTSSCDSSDASDSDDSSEMDEEECERRRIECIDNLADMEKQFNVLREQLYQERITQVDAKLAEVKLGRAHEYLQPLEQLEENLRIRNDVNVILRNYRMTNVRNKFQAEETAALQNYQSEKILLWDSMKDDLEEKIRMLEEDRNNIDFSTEMWSNEHRRTGWRNGYKSGRGANNNGRNSLDLPGRRKPMTVSGPYVIYMLSDEDILEDWTAIKKALSVCKRKSECEQSLEADQKYDNESSSTTSLPGQTQQNLLFQCDTFSNIPCPSSTTPTPSTQSTTGTGLFSESKIGNVQRRVPCYSPAAPHNSPRMPVLHPDHPPQSSSQVKSESQLDIFKRPTFSPRAVSRLSAHRKITSPLGHRLPKK</sequence>
<reference evidence="8" key="1">
    <citation type="submission" date="2021-07" db="EMBL/GenBank/DDBJ databases">
        <authorList>
            <person name="Catto M.A."/>
            <person name="Jacobson A."/>
            <person name="Kennedy G."/>
            <person name="Labadie P."/>
            <person name="Hunt B.G."/>
            <person name="Srinivasan R."/>
        </authorList>
    </citation>
    <scope>NUCLEOTIDE SEQUENCE</scope>
    <source>
        <strain evidence="8">PL_HMW_Pooled</strain>
        <tissue evidence="8">Head</tissue>
    </source>
</reference>
<evidence type="ECO:0000256" key="4">
    <source>
        <dbReference type="ARBA" id="ARBA00023163"/>
    </source>
</evidence>
<name>A0AAE1LEB3_9NEOP</name>
<dbReference type="FunFam" id="1.20.5.1500:FF:000002">
    <property type="entry name" value="breast cancer metastasis-suppressor 1-like protein-A"/>
    <property type="match status" value="1"/>
</dbReference>
<evidence type="ECO:0000256" key="6">
    <source>
        <dbReference type="ARBA" id="ARBA00038256"/>
    </source>
</evidence>
<comment type="similarity">
    <text evidence="6">Belongs to the BRMS1 family.</text>
</comment>
<keyword evidence="2" id="KW-0678">Repressor</keyword>
<feature type="region of interest" description="Disordered" evidence="7">
    <location>
        <begin position="1"/>
        <end position="50"/>
    </location>
</feature>
<feature type="compositionally biased region" description="Low complexity" evidence="7">
    <location>
        <begin position="193"/>
        <end position="202"/>
    </location>
</feature>
<evidence type="ECO:0000313" key="8">
    <source>
        <dbReference type="EMBL" id="KAK3914992.1"/>
    </source>
</evidence>
<keyword evidence="4" id="KW-0804">Transcription</keyword>
<evidence type="ECO:0000256" key="2">
    <source>
        <dbReference type="ARBA" id="ARBA00022491"/>
    </source>
</evidence>
<dbReference type="GO" id="GO:0010468">
    <property type="term" value="P:regulation of gene expression"/>
    <property type="evidence" value="ECO:0007669"/>
    <property type="project" value="UniProtKB-ARBA"/>
</dbReference>
<comment type="caution">
    <text evidence="8">The sequence shown here is derived from an EMBL/GenBank/DDBJ whole genome shotgun (WGS) entry which is preliminary data.</text>
</comment>
<keyword evidence="3" id="KW-0805">Transcription regulation</keyword>
<evidence type="ECO:0000256" key="7">
    <source>
        <dbReference type="SAM" id="MobiDB-lite"/>
    </source>
</evidence>
<dbReference type="Gene3D" id="1.20.5.1500">
    <property type="match status" value="1"/>
</dbReference>
<dbReference type="GO" id="GO:0005654">
    <property type="term" value="C:nucleoplasm"/>
    <property type="evidence" value="ECO:0007669"/>
    <property type="project" value="UniProtKB-ARBA"/>
</dbReference>
<feature type="compositionally biased region" description="Acidic residues" evidence="7">
    <location>
        <begin position="9"/>
        <end position="18"/>
    </location>
</feature>
<organism evidence="8 9">
    <name type="scientific">Frankliniella fusca</name>
    <dbReference type="NCBI Taxonomy" id="407009"/>
    <lineage>
        <taxon>Eukaryota</taxon>
        <taxon>Metazoa</taxon>
        <taxon>Ecdysozoa</taxon>
        <taxon>Arthropoda</taxon>
        <taxon>Hexapoda</taxon>
        <taxon>Insecta</taxon>
        <taxon>Pterygota</taxon>
        <taxon>Neoptera</taxon>
        <taxon>Paraneoptera</taxon>
        <taxon>Thysanoptera</taxon>
        <taxon>Terebrantia</taxon>
        <taxon>Thripoidea</taxon>
        <taxon>Thripidae</taxon>
        <taxon>Frankliniella</taxon>
    </lineage>
</organism>
<dbReference type="SMART" id="SM01401">
    <property type="entry name" value="Sds3"/>
    <property type="match status" value="1"/>
</dbReference>
<gene>
    <name evidence="8" type="ORF">KUF71_005680</name>
</gene>
<evidence type="ECO:0000313" key="9">
    <source>
        <dbReference type="Proteomes" id="UP001219518"/>
    </source>
</evidence>